<dbReference type="InterPro" id="IPR056695">
    <property type="entry name" value="DUF7793"/>
</dbReference>
<dbReference type="Pfam" id="PF25056">
    <property type="entry name" value="DUF7793"/>
    <property type="match status" value="1"/>
</dbReference>
<comment type="caution">
    <text evidence="2">The sequence shown here is derived from an EMBL/GenBank/DDBJ whole genome shotgun (WGS) entry which is preliminary data.</text>
</comment>
<dbReference type="EMBL" id="JAZHYP010000002">
    <property type="protein sequence ID" value="MEN3323282.1"/>
    <property type="molecule type" value="Genomic_DNA"/>
</dbReference>
<dbReference type="RefSeq" id="WP_346240854.1">
    <property type="nucleotide sequence ID" value="NZ_JAZHYP010000002.1"/>
</dbReference>
<keyword evidence="3" id="KW-1185">Reference proteome</keyword>
<organism evidence="2 3">
    <name type="scientific">Mariniflexile soesokkakense</name>
    <dbReference type="NCBI Taxonomy" id="1343160"/>
    <lineage>
        <taxon>Bacteria</taxon>
        <taxon>Pseudomonadati</taxon>
        <taxon>Bacteroidota</taxon>
        <taxon>Flavobacteriia</taxon>
        <taxon>Flavobacteriales</taxon>
        <taxon>Flavobacteriaceae</taxon>
        <taxon>Mariniflexile</taxon>
    </lineage>
</organism>
<accession>A0ABV0AAR4</accession>
<evidence type="ECO:0000313" key="2">
    <source>
        <dbReference type="EMBL" id="MEN3323282.1"/>
    </source>
</evidence>
<dbReference type="Proteomes" id="UP001416393">
    <property type="component" value="Unassembled WGS sequence"/>
</dbReference>
<name>A0ABV0AAR4_9FLAO</name>
<feature type="domain" description="DUF7793" evidence="1">
    <location>
        <begin position="12"/>
        <end position="125"/>
    </location>
</feature>
<protein>
    <recommendedName>
        <fullName evidence="1">DUF7793 domain-containing protein</fullName>
    </recommendedName>
</protein>
<evidence type="ECO:0000313" key="3">
    <source>
        <dbReference type="Proteomes" id="UP001416393"/>
    </source>
</evidence>
<proteinExistence type="predicted"/>
<sequence>MGKHIKCRKAKFWLEEGILFCEFIPKECKKEFSEDFIEDYLEAIATLSNGRYFPMLIDVRQLSNAYALSVVKLLSKNSELKLAILSKSFVVNSFFLQFVLIVIKGFQDPVIPNKIFTRYENAINYSLKTNYIFNSQ</sequence>
<reference evidence="2 3" key="1">
    <citation type="submission" date="2024-01" db="EMBL/GenBank/DDBJ databases">
        <title>Mariniflexile litorale sp. nov., isolated from the shallow sediments of the Sea of Japan.</title>
        <authorList>
            <person name="Romanenko L."/>
            <person name="Bystritskaya E."/>
            <person name="Isaeva M."/>
        </authorList>
    </citation>
    <scope>NUCLEOTIDE SEQUENCE [LARGE SCALE GENOMIC DNA]</scope>
    <source>
        <strain evidence="2 3">KCTC 32427</strain>
    </source>
</reference>
<gene>
    <name evidence="2" type="ORF">VP395_06055</name>
</gene>
<evidence type="ECO:0000259" key="1">
    <source>
        <dbReference type="Pfam" id="PF25056"/>
    </source>
</evidence>